<accession>A0A7G9S4W1</accession>
<dbReference type="InterPro" id="IPR003141">
    <property type="entry name" value="Pol/His_phosphatase_N"/>
</dbReference>
<dbReference type="Proteomes" id="UP000515934">
    <property type="component" value="Chromosome"/>
</dbReference>
<dbReference type="GO" id="GO:0004534">
    <property type="term" value="F:5'-3' RNA exonuclease activity"/>
    <property type="evidence" value="ECO:0007669"/>
    <property type="project" value="TreeGrafter"/>
</dbReference>
<dbReference type="PANTHER" id="PTHR42924:SF3">
    <property type="entry name" value="POLYMERASE_HISTIDINOL PHOSPHATASE N-TERMINAL DOMAIN-CONTAINING PROTEIN"/>
    <property type="match status" value="1"/>
</dbReference>
<evidence type="ECO:0000313" key="3">
    <source>
        <dbReference type="EMBL" id="QNN62886.1"/>
    </source>
</evidence>
<dbReference type="Pfam" id="PF02811">
    <property type="entry name" value="PHP"/>
    <property type="match status" value="1"/>
</dbReference>
<protein>
    <submittedName>
        <fullName evidence="3">PHP domain-containing protein</fullName>
    </submittedName>
</protein>
<gene>
    <name evidence="3" type="ORF">H9L06_00330</name>
</gene>
<feature type="region of interest" description="Disordered" evidence="1">
    <location>
        <begin position="252"/>
        <end position="285"/>
    </location>
</feature>
<evidence type="ECO:0000259" key="2">
    <source>
        <dbReference type="SMART" id="SM00481"/>
    </source>
</evidence>
<dbReference type="PANTHER" id="PTHR42924">
    <property type="entry name" value="EXONUCLEASE"/>
    <property type="match status" value="1"/>
</dbReference>
<sequence length="285" mass="31417">MTSSAVELSGGYDLHTHSLISDGTTRPAEIAAEAAALGLEGFSLTDHDTIEGWDEARTAARAHGIDFLPGIEVTTRHNWKSRHLLGYGVDPRADELFEGLQRVRDARFTRARRMVELLAADFDISWEYVMGSTETIAVGRPHIADALVEAGYFADRSQVFAEVLHPRSPYYVPTYALEMPDAIALVRRAGGLPVLAHPVAVRQSTPVTPAIVRELVEAGLWGIELEHPENREDWLPPLRKVAAELGLEVTASSDYHGEGKPNRLGEKRSSRDLVERIRSQVATPQ</sequence>
<dbReference type="SMART" id="SM00481">
    <property type="entry name" value="POLIIIAc"/>
    <property type="match status" value="1"/>
</dbReference>
<dbReference type="InterPro" id="IPR052018">
    <property type="entry name" value="PHP_domain"/>
</dbReference>
<dbReference type="EMBL" id="CP060716">
    <property type="protein sequence ID" value="QNN62886.1"/>
    <property type="molecule type" value="Genomic_DNA"/>
</dbReference>
<dbReference type="KEGG" id="ldn:H9L06_00330"/>
<evidence type="ECO:0000256" key="1">
    <source>
        <dbReference type="SAM" id="MobiDB-lite"/>
    </source>
</evidence>
<dbReference type="Gene3D" id="3.20.20.140">
    <property type="entry name" value="Metal-dependent hydrolases"/>
    <property type="match status" value="1"/>
</dbReference>
<reference evidence="3 4" key="1">
    <citation type="submission" date="2020-08" db="EMBL/GenBank/DDBJ databases">
        <title>Genome sequence of Leucobacter denitrificans KACC 14055T.</title>
        <authorList>
            <person name="Hyun D.-W."/>
            <person name="Bae J.-W."/>
        </authorList>
    </citation>
    <scope>NUCLEOTIDE SEQUENCE [LARGE SCALE GENOMIC DNA]</scope>
    <source>
        <strain evidence="3 4">KACC 14055</strain>
    </source>
</reference>
<dbReference type="RefSeq" id="WP_187555356.1">
    <property type="nucleotide sequence ID" value="NZ_CP060716.1"/>
</dbReference>
<dbReference type="InterPro" id="IPR004013">
    <property type="entry name" value="PHP_dom"/>
</dbReference>
<dbReference type="InterPro" id="IPR016195">
    <property type="entry name" value="Pol/histidinol_Pase-like"/>
</dbReference>
<dbReference type="SUPFAM" id="SSF89550">
    <property type="entry name" value="PHP domain-like"/>
    <property type="match status" value="1"/>
</dbReference>
<feature type="domain" description="Polymerase/histidinol phosphatase N-terminal" evidence="2">
    <location>
        <begin position="12"/>
        <end position="77"/>
    </location>
</feature>
<feature type="compositionally biased region" description="Basic and acidic residues" evidence="1">
    <location>
        <begin position="255"/>
        <end position="278"/>
    </location>
</feature>
<dbReference type="GO" id="GO:0035312">
    <property type="term" value="F:5'-3' DNA exonuclease activity"/>
    <property type="evidence" value="ECO:0007669"/>
    <property type="project" value="TreeGrafter"/>
</dbReference>
<dbReference type="Gene3D" id="1.10.150.650">
    <property type="match status" value="1"/>
</dbReference>
<dbReference type="CDD" id="cd07438">
    <property type="entry name" value="PHP_HisPPase_AMP"/>
    <property type="match status" value="1"/>
</dbReference>
<keyword evidence="4" id="KW-1185">Reference proteome</keyword>
<organism evidence="3 4">
    <name type="scientific">Leucobacter denitrificans</name>
    <dbReference type="NCBI Taxonomy" id="683042"/>
    <lineage>
        <taxon>Bacteria</taxon>
        <taxon>Bacillati</taxon>
        <taxon>Actinomycetota</taxon>
        <taxon>Actinomycetes</taxon>
        <taxon>Micrococcales</taxon>
        <taxon>Microbacteriaceae</taxon>
        <taxon>Leucobacter</taxon>
    </lineage>
</organism>
<name>A0A7G9S4W1_9MICO</name>
<evidence type="ECO:0000313" key="4">
    <source>
        <dbReference type="Proteomes" id="UP000515934"/>
    </source>
</evidence>
<proteinExistence type="predicted"/>
<dbReference type="AlphaFoldDB" id="A0A7G9S4W1"/>